<evidence type="ECO:0000256" key="5">
    <source>
        <dbReference type="ARBA" id="ARBA00023242"/>
    </source>
</evidence>
<dbReference type="PANTHER" id="PTHR21738:SF0">
    <property type="entry name" value="RIBOSOMAL RNA PROCESSING PROTEIN 36 HOMOLOG"/>
    <property type="match status" value="1"/>
</dbReference>
<dbReference type="GO" id="GO:0030686">
    <property type="term" value="C:90S preribosome"/>
    <property type="evidence" value="ECO:0007669"/>
    <property type="project" value="TreeGrafter"/>
</dbReference>
<comment type="function">
    <text evidence="6">Component of the 90S pre-ribosome involved in the maturation of rRNAs. Required for early cleavages of the pre-RNAs in the 40S ribosomal subunit maturation pathway.</text>
</comment>
<dbReference type="Proteomes" id="UP001153069">
    <property type="component" value="Unassembled WGS sequence"/>
</dbReference>
<feature type="region of interest" description="Disordered" evidence="7">
    <location>
        <begin position="277"/>
        <end position="313"/>
    </location>
</feature>
<evidence type="ECO:0000256" key="6">
    <source>
        <dbReference type="RuleBase" id="RU368027"/>
    </source>
</evidence>
<comment type="subcellular location">
    <subcellularLocation>
        <location evidence="1 6">Nucleus</location>
        <location evidence="1 6">Nucleolus</location>
    </subcellularLocation>
</comment>
<reference evidence="8" key="1">
    <citation type="submission" date="2020-06" db="EMBL/GenBank/DDBJ databases">
        <authorList>
            <consortium name="Plant Systems Biology data submission"/>
        </authorList>
    </citation>
    <scope>NUCLEOTIDE SEQUENCE</scope>
    <source>
        <strain evidence="8">D6</strain>
    </source>
</reference>
<evidence type="ECO:0000313" key="8">
    <source>
        <dbReference type="EMBL" id="CAB9515864.1"/>
    </source>
</evidence>
<keyword evidence="3 6" id="KW-0690">Ribosome biogenesis</keyword>
<dbReference type="OrthoDB" id="448446at2759"/>
<gene>
    <name evidence="8" type="ORF">SEMRO_743_G196070.1</name>
</gene>
<evidence type="ECO:0000313" key="9">
    <source>
        <dbReference type="Proteomes" id="UP001153069"/>
    </source>
</evidence>
<keyword evidence="9" id="KW-1185">Reference proteome</keyword>
<organism evidence="8 9">
    <name type="scientific">Seminavis robusta</name>
    <dbReference type="NCBI Taxonomy" id="568900"/>
    <lineage>
        <taxon>Eukaryota</taxon>
        <taxon>Sar</taxon>
        <taxon>Stramenopiles</taxon>
        <taxon>Ochrophyta</taxon>
        <taxon>Bacillariophyta</taxon>
        <taxon>Bacillariophyceae</taxon>
        <taxon>Bacillariophycidae</taxon>
        <taxon>Naviculales</taxon>
        <taxon>Naviculaceae</taxon>
        <taxon>Seminavis</taxon>
    </lineage>
</organism>
<feature type="compositionally biased region" description="Basic and acidic residues" evidence="7">
    <location>
        <begin position="16"/>
        <end position="26"/>
    </location>
</feature>
<evidence type="ECO:0000256" key="4">
    <source>
        <dbReference type="ARBA" id="ARBA00022552"/>
    </source>
</evidence>
<evidence type="ECO:0000256" key="1">
    <source>
        <dbReference type="ARBA" id="ARBA00004604"/>
    </source>
</evidence>
<name>A0A9N8EAY4_9STRA</name>
<dbReference type="GO" id="GO:0005730">
    <property type="term" value="C:nucleolus"/>
    <property type="evidence" value="ECO:0007669"/>
    <property type="project" value="UniProtKB-SubCell"/>
</dbReference>
<evidence type="ECO:0000256" key="2">
    <source>
        <dbReference type="ARBA" id="ARBA00009418"/>
    </source>
</evidence>
<accession>A0A9N8EAY4</accession>
<dbReference type="EMBL" id="CAICTM010000742">
    <property type="protein sequence ID" value="CAB9515864.1"/>
    <property type="molecule type" value="Genomic_DNA"/>
</dbReference>
<comment type="subunit">
    <text evidence="6">Associates with 90S and pre-40S pre-ribosomal particles.</text>
</comment>
<comment type="similarity">
    <text evidence="2 6">Belongs to the RRP36 family.</text>
</comment>
<keyword evidence="6" id="KW-0687">Ribonucleoprotein</keyword>
<keyword evidence="4 6" id="KW-0698">rRNA processing</keyword>
<evidence type="ECO:0000256" key="7">
    <source>
        <dbReference type="SAM" id="MobiDB-lite"/>
    </source>
</evidence>
<feature type="compositionally biased region" description="Basic and acidic residues" evidence="7">
    <location>
        <begin position="300"/>
        <end position="313"/>
    </location>
</feature>
<comment type="caution">
    <text evidence="8">The sequence shown here is derived from an EMBL/GenBank/DDBJ whole genome shotgun (WGS) entry which is preliminary data.</text>
</comment>
<dbReference type="InterPro" id="IPR009292">
    <property type="entry name" value="RRP36"/>
</dbReference>
<dbReference type="GO" id="GO:0000462">
    <property type="term" value="P:maturation of SSU-rRNA from tricistronic rRNA transcript (SSU-rRNA, 5.8S rRNA, LSU-rRNA)"/>
    <property type="evidence" value="ECO:0007669"/>
    <property type="project" value="TreeGrafter"/>
</dbReference>
<dbReference type="PANTHER" id="PTHR21738">
    <property type="entry name" value="RIBOSOMAL RNA PROCESSING PROTEIN 36 HOMOLOG"/>
    <property type="match status" value="1"/>
</dbReference>
<dbReference type="Pfam" id="PF06102">
    <property type="entry name" value="RRP36"/>
    <property type="match status" value="1"/>
</dbReference>
<proteinExistence type="inferred from homology"/>
<dbReference type="AlphaFoldDB" id="A0A9N8EAY4"/>
<keyword evidence="5 6" id="KW-0539">Nucleus</keyword>
<feature type="compositionally biased region" description="Basic and acidic residues" evidence="7">
    <location>
        <begin position="86"/>
        <end position="111"/>
    </location>
</feature>
<sequence length="313" mass="36011">MDKYSSDDEDSYSSRASDDEPLRGDTELDESESDSGTSDAESKADENKSMSLADRLCQQEERESTMRTTTALKDQRARRIKALPLAKERMQEFRRNQQQKDDSSNNKELPVKKTKKSKHAPAEASSRRRHNKTLNERGIGVNIGAHRYQARDPRMSSLSGHLDQEQFEHHYGFLAKVQNKEIAATKTKLKALKMPGKKGRRTRQKMGIQGETVEGLQEQLQTLQQTVARQNQESLERNAKKAVKKKLQAQVAEGKGGMYFPKRRELKQMEMEAKIADIQKRKGKRGLDNYLAKRRKKQKSRDASRMKNMEPFR</sequence>
<protein>
    <recommendedName>
        <fullName evidence="6">rRNA biogenesis protein RRP36</fullName>
    </recommendedName>
</protein>
<feature type="region of interest" description="Disordered" evidence="7">
    <location>
        <begin position="1"/>
        <end position="157"/>
    </location>
</feature>
<evidence type="ECO:0000256" key="3">
    <source>
        <dbReference type="ARBA" id="ARBA00022517"/>
    </source>
</evidence>